<comment type="caution">
    <text evidence="4">The sequence shown here is derived from an EMBL/GenBank/DDBJ whole genome shotgun (WGS) entry which is preliminary data.</text>
</comment>
<dbReference type="EMBL" id="BTGD01000001">
    <property type="protein sequence ID" value="GMM53663.1"/>
    <property type="molecule type" value="Genomic_DNA"/>
</dbReference>
<keyword evidence="5" id="KW-1185">Reference proteome</keyword>
<dbReference type="PANTHER" id="PTHR22746">
    <property type="entry name" value="RAB6A-GEF COMPLEX PARTNER PROTEIN 1"/>
    <property type="match status" value="1"/>
</dbReference>
<dbReference type="InterPro" id="IPR009771">
    <property type="entry name" value="RIC1_C"/>
</dbReference>
<dbReference type="PANTHER" id="PTHR22746:SF10">
    <property type="entry name" value="GUANINE NUCLEOTIDE EXCHANGE FACTOR SUBUNIT RIC1"/>
    <property type="match status" value="1"/>
</dbReference>
<name>A0AAV5RQZ2_MAUHU</name>
<accession>A0AAV5RQZ2</accession>
<protein>
    <submittedName>
        <fullName evidence="4">Ric1 protein</fullName>
    </submittedName>
</protein>
<feature type="domain" description="RIC1 C-terminal alpha solenoid region" evidence="3">
    <location>
        <begin position="847"/>
        <end position="989"/>
    </location>
</feature>
<evidence type="ECO:0000256" key="1">
    <source>
        <dbReference type="ARBA" id="ARBA00004370"/>
    </source>
</evidence>
<dbReference type="GO" id="GO:0006886">
    <property type="term" value="P:intracellular protein transport"/>
    <property type="evidence" value="ECO:0007669"/>
    <property type="project" value="InterPro"/>
</dbReference>
<gene>
    <name evidence="4" type="ORF">DAKH74_002790</name>
</gene>
<dbReference type="InterPro" id="IPR040096">
    <property type="entry name" value="Ric1"/>
</dbReference>
<dbReference type="GO" id="GO:0034066">
    <property type="term" value="C:Ric1-Rgp1 guanyl-nucleotide exchange factor complex"/>
    <property type="evidence" value="ECO:0007669"/>
    <property type="project" value="InterPro"/>
</dbReference>
<dbReference type="GO" id="GO:0005829">
    <property type="term" value="C:cytosol"/>
    <property type="evidence" value="ECO:0007669"/>
    <property type="project" value="TreeGrafter"/>
</dbReference>
<sequence>MFAWPQCPPQLSKIRPRSSDAEGLDLNDSRIIKTIPITQSNLVVMLTAARVLVYNMKPFALISSHERSVASVKEFGENVALRPSVQFDTPIDGLFSQEEKDALVWFQGKLVFYVQTSKNYLLTYQILKNSTAFNTFTDYGVSTIDPNNFKGKVDQDYDFNLDDDDVLVVYEKGKSSKVIQDGYPASKDKSIIRQILNTNPENVIELPIKKVELRLKIVLKFDSDIVDVLGFKKFTNVGDGTIEEHLMILFPNGLQLLSLVDFKLRKSSLIKVEHGKQIATCDGRIMVLGEYPDTHIPIVNVIDINDLSVKSIAMTQQKELLTSFDMCGSLALIFPDKVVYFNLDIKQIEYEFKLSTTAKICKKLNKELFLIINENNTLHILSKYGNVIFATEYDEDDKRSFPIFDYTDVIYFDSTLLTVCETGEYQLWPLYELNNGSFSNFRVCQTHIINNNNNDILLYSPSSDRLTNTGIFPTIKLMTKTYNNCISKICVNENQKLMAVHIANKDILLIYNTETNTWFRYEDNLIVDMQWLGTSYLVCRIRTDNDTDVVVCARIPLQEANGKSFNDFIIWQYSIPEDKEIFHVFVNSLSKYRLLKVKYKDETKVARDDEVFHKTGEIIVVTNSGFTIFDIVSNVVAGSVNIVKNVHESGKVHMVDQEFLRNADWVSSYKDGYLIFSRDKVFRMRKQDGEQAWKTEVLLSGVERIVDVIKEEIYFIQRRDLVCYRLEDLWESGYPLVRFPVEDELYPMSVTPESASFRSLKCLFRRDNAKLVVKYEIYLDKLITSHLATPGVDLDEITRRYYGLRHYKFALEKILSLRIIAQEDLGQIVALIKACHDPTNPVGAASHADMLEIVSNCLRKIETKYWSQLFTQLQLTPRDLLAMCIESNETRVLGILLLVFLNYNEGEAEGQLMHDLQEDAEANSSGVPAAATPGDSAIPSLLKDQEMMLHILKILVGSAAATADRQKAADNWDMCFQLIRILKALDHENGTKLVSSAIDML</sequence>
<reference evidence="4 5" key="1">
    <citation type="journal article" date="2023" name="Elife">
        <title>Identification of key yeast species and microbe-microbe interactions impacting larval growth of Drosophila in the wild.</title>
        <authorList>
            <person name="Mure A."/>
            <person name="Sugiura Y."/>
            <person name="Maeda R."/>
            <person name="Honda K."/>
            <person name="Sakurai N."/>
            <person name="Takahashi Y."/>
            <person name="Watada M."/>
            <person name="Katoh T."/>
            <person name="Gotoh A."/>
            <person name="Gotoh Y."/>
            <person name="Taniguchi I."/>
            <person name="Nakamura K."/>
            <person name="Hayashi T."/>
            <person name="Katayama T."/>
            <person name="Uemura T."/>
            <person name="Hattori Y."/>
        </authorList>
    </citation>
    <scope>NUCLEOTIDE SEQUENCE [LARGE SCALE GENOMIC DNA]</scope>
    <source>
        <strain evidence="4 5">KH-74</strain>
    </source>
</reference>
<dbReference type="AlphaFoldDB" id="A0AAV5RQZ2"/>
<dbReference type="Pfam" id="PF07064">
    <property type="entry name" value="RIC1"/>
    <property type="match status" value="1"/>
</dbReference>
<dbReference type="GO" id="GO:0042147">
    <property type="term" value="P:retrograde transport, endosome to Golgi"/>
    <property type="evidence" value="ECO:0007669"/>
    <property type="project" value="TreeGrafter"/>
</dbReference>
<evidence type="ECO:0000256" key="2">
    <source>
        <dbReference type="ARBA" id="ARBA00023136"/>
    </source>
</evidence>
<evidence type="ECO:0000313" key="4">
    <source>
        <dbReference type="EMBL" id="GMM53663.1"/>
    </source>
</evidence>
<organism evidence="4 5">
    <name type="scientific">Maudiozyma humilis</name>
    <name type="common">Sour dough yeast</name>
    <name type="synonym">Kazachstania humilis</name>
    <dbReference type="NCBI Taxonomy" id="51915"/>
    <lineage>
        <taxon>Eukaryota</taxon>
        <taxon>Fungi</taxon>
        <taxon>Dikarya</taxon>
        <taxon>Ascomycota</taxon>
        <taxon>Saccharomycotina</taxon>
        <taxon>Saccharomycetes</taxon>
        <taxon>Saccharomycetales</taxon>
        <taxon>Saccharomycetaceae</taxon>
        <taxon>Maudiozyma</taxon>
    </lineage>
</organism>
<comment type="subcellular location">
    <subcellularLocation>
        <location evidence="1">Membrane</location>
    </subcellularLocation>
</comment>
<dbReference type="Proteomes" id="UP001377567">
    <property type="component" value="Unassembled WGS sequence"/>
</dbReference>
<evidence type="ECO:0000313" key="5">
    <source>
        <dbReference type="Proteomes" id="UP001377567"/>
    </source>
</evidence>
<proteinExistence type="predicted"/>
<evidence type="ECO:0000259" key="3">
    <source>
        <dbReference type="Pfam" id="PF07064"/>
    </source>
</evidence>
<dbReference type="GO" id="GO:0000139">
    <property type="term" value="C:Golgi membrane"/>
    <property type="evidence" value="ECO:0007669"/>
    <property type="project" value="TreeGrafter"/>
</dbReference>
<keyword evidence="2" id="KW-0472">Membrane</keyword>